<dbReference type="AlphaFoldDB" id="B8J7S3"/>
<evidence type="ECO:0000313" key="3">
    <source>
        <dbReference type="EMBL" id="ACL63415.1"/>
    </source>
</evidence>
<dbReference type="SUPFAM" id="SSF53323">
    <property type="entry name" value="Pyruvate-ferredoxin oxidoreductase, PFOR, domain III"/>
    <property type="match status" value="1"/>
</dbReference>
<dbReference type="EMBL" id="CP001359">
    <property type="protein sequence ID" value="ACL63415.1"/>
    <property type="molecule type" value="Genomic_DNA"/>
</dbReference>
<accession>B8J7S3</accession>
<dbReference type="RefSeq" id="WP_012631508.1">
    <property type="nucleotide sequence ID" value="NC_011891.1"/>
</dbReference>
<keyword evidence="1" id="KW-0560">Oxidoreductase</keyword>
<evidence type="ECO:0000259" key="2">
    <source>
        <dbReference type="Pfam" id="PF01558"/>
    </source>
</evidence>
<dbReference type="PANTHER" id="PTHR43854">
    <property type="entry name" value="INDOLEPYRUVATE OXIDOREDUCTASE SUBUNIT IORB"/>
    <property type="match status" value="1"/>
</dbReference>
<dbReference type="Proteomes" id="UP000007089">
    <property type="component" value="Chromosome"/>
</dbReference>
<dbReference type="PANTHER" id="PTHR43854:SF1">
    <property type="entry name" value="INDOLEPYRUVATE OXIDOREDUCTASE SUBUNIT IORB"/>
    <property type="match status" value="1"/>
</dbReference>
<proteinExistence type="predicted"/>
<evidence type="ECO:0000256" key="1">
    <source>
        <dbReference type="ARBA" id="ARBA00023002"/>
    </source>
</evidence>
<sequence>MPSRTVNVVVAGLGGQGVIKASEILADTAFRAGLDVKKAEVHGMSQRGGSVTTDVRFGAEVLSPMVPAGEADFLLVLAPSELEVTRPLLRPGGLLIPPDAVDEARLPNRRSLNVALLGLLSHHLELDEAHWLAAIHAALPERLHAVNDAAFRLGRETAAAAR</sequence>
<reference evidence="3" key="1">
    <citation type="submission" date="2009-01" db="EMBL/GenBank/DDBJ databases">
        <title>Complete sequence of Anaeromyxobacter dehalogenans 2CP-1.</title>
        <authorList>
            <consortium name="US DOE Joint Genome Institute"/>
            <person name="Lucas S."/>
            <person name="Copeland A."/>
            <person name="Lapidus A."/>
            <person name="Glavina del Rio T."/>
            <person name="Dalin E."/>
            <person name="Tice H."/>
            <person name="Bruce D."/>
            <person name="Goodwin L."/>
            <person name="Pitluck S."/>
            <person name="Saunders E."/>
            <person name="Brettin T."/>
            <person name="Detter J.C."/>
            <person name="Han C."/>
            <person name="Larimer F."/>
            <person name="Land M."/>
            <person name="Hauser L."/>
            <person name="Kyrpides N."/>
            <person name="Ovchinnikova G."/>
            <person name="Beliaev A.S."/>
            <person name="Richardson P."/>
        </authorList>
    </citation>
    <scope>NUCLEOTIDE SEQUENCE</scope>
    <source>
        <strain evidence="3">2CP-1</strain>
    </source>
</reference>
<dbReference type="GO" id="GO:0016903">
    <property type="term" value="F:oxidoreductase activity, acting on the aldehyde or oxo group of donors"/>
    <property type="evidence" value="ECO:0007669"/>
    <property type="project" value="InterPro"/>
</dbReference>
<dbReference type="Pfam" id="PF01558">
    <property type="entry name" value="POR"/>
    <property type="match status" value="1"/>
</dbReference>
<evidence type="ECO:0000313" key="4">
    <source>
        <dbReference type="Proteomes" id="UP000007089"/>
    </source>
</evidence>
<protein>
    <submittedName>
        <fullName evidence="3">Pyruvate ferredoxin/flavodoxin oxidoreductase</fullName>
    </submittedName>
</protein>
<keyword evidence="3" id="KW-0670">Pyruvate</keyword>
<keyword evidence="4" id="KW-1185">Reference proteome</keyword>
<gene>
    <name evidence="3" type="ordered locus">A2cp1_0055</name>
</gene>
<organism evidence="3 4">
    <name type="scientific">Anaeromyxobacter dehalogenans (strain ATCC BAA-258 / DSM 21875 / 2CP-1)</name>
    <dbReference type="NCBI Taxonomy" id="455488"/>
    <lineage>
        <taxon>Bacteria</taxon>
        <taxon>Pseudomonadati</taxon>
        <taxon>Myxococcota</taxon>
        <taxon>Myxococcia</taxon>
        <taxon>Myxococcales</taxon>
        <taxon>Cystobacterineae</taxon>
        <taxon>Anaeromyxobacteraceae</taxon>
        <taxon>Anaeromyxobacter</taxon>
    </lineage>
</organism>
<feature type="domain" description="Pyruvate/ketoisovalerate oxidoreductase catalytic" evidence="2">
    <location>
        <begin position="14"/>
        <end position="96"/>
    </location>
</feature>
<name>B8J7S3_ANAD2</name>
<dbReference type="HOGENOM" id="CLU_087284_1_1_7"/>
<dbReference type="Gene3D" id="3.40.920.10">
    <property type="entry name" value="Pyruvate-ferredoxin oxidoreductase, PFOR, domain III"/>
    <property type="match status" value="2"/>
</dbReference>
<dbReference type="InterPro" id="IPR002869">
    <property type="entry name" value="Pyrv_flavodox_OxRed_cen"/>
</dbReference>
<dbReference type="InterPro" id="IPR052198">
    <property type="entry name" value="IorB_Oxidoreductase"/>
</dbReference>
<dbReference type="InterPro" id="IPR019752">
    <property type="entry name" value="Pyrv/ketoisovalerate_OxRed_cat"/>
</dbReference>
<dbReference type="KEGG" id="acp:A2cp1_0055"/>